<feature type="chain" id="PRO_5046975194" description="ShlB/FhaC/HecB family hemolysin secretion/activation protein" evidence="1">
    <location>
        <begin position="20"/>
        <end position="506"/>
    </location>
</feature>
<proteinExistence type="predicted"/>
<keyword evidence="1" id="KW-0732">Signal</keyword>
<comment type="caution">
    <text evidence="2">The sequence shown here is derived from an EMBL/GenBank/DDBJ whole genome shotgun (WGS) entry which is preliminary data.</text>
</comment>
<dbReference type="Proteomes" id="UP000622707">
    <property type="component" value="Unassembled WGS sequence"/>
</dbReference>
<evidence type="ECO:0000256" key="1">
    <source>
        <dbReference type="SAM" id="SignalP"/>
    </source>
</evidence>
<dbReference type="EMBL" id="JAEQND010000013">
    <property type="protein sequence ID" value="MBL0427795.1"/>
    <property type="molecule type" value="Genomic_DNA"/>
</dbReference>
<keyword evidence="3" id="KW-1185">Reference proteome</keyword>
<evidence type="ECO:0008006" key="4">
    <source>
        <dbReference type="Google" id="ProtNLM"/>
    </source>
</evidence>
<protein>
    <recommendedName>
        <fullName evidence="4">ShlB/FhaC/HecB family hemolysin secretion/activation protein</fullName>
    </recommendedName>
</protein>
<dbReference type="Gene3D" id="2.40.160.50">
    <property type="entry name" value="membrane protein fhac: a member of the omp85/tpsb transporter family"/>
    <property type="match status" value="1"/>
</dbReference>
<dbReference type="InterPro" id="IPR036709">
    <property type="entry name" value="Autotransporte_beta_dom_sf"/>
</dbReference>
<evidence type="ECO:0000313" key="3">
    <source>
        <dbReference type="Proteomes" id="UP000622707"/>
    </source>
</evidence>
<dbReference type="SUPFAM" id="SSF103515">
    <property type="entry name" value="Autotransporter"/>
    <property type="match status" value="1"/>
</dbReference>
<evidence type="ECO:0000313" key="2">
    <source>
        <dbReference type="EMBL" id="MBL0427795.1"/>
    </source>
</evidence>
<sequence length="506" mass="53669">MKKLLLPALLAAIFMPAHASSSLEEYRSSFSLEEIADAPDLVGGKCTDWKVLGNSVLTQKQLPGAFERSAESAGRALTRAYVAAGYITVRVMPDARDCTLQVVELKASPVGEYADFVPRKALRTADVEHFGTLISRHAADAQKRVRITFGEPNVEAGTVEVKTEAAPINDPQKLASTVVYNSLGPRYSGSDVLTAYVKNSIDGLRVEGSASVGLPFVRSESKGGIYAAASGKVSGSTPYGIVGVESNISSYKVGGAYRELNIKGTTWRTQLAYEYPLTTRTSLEGRLGYVYQDQKMDSFGLNESLGYFSGYAGVRDTGEFYGKSTYAVAGGVLQGLGGSQEFTMVPLSGLYDRAFTLVRADGSIFVPLSEKDDSNLQFVTGIQLGKRGVPSPETFYIGGLDRGSSYPTGVYAGHSGFSAGVKYSFKTFNTEVSGQPLALQPFVAFNAGMVKQATGDSATVGSLEGGTTVKLTKNISGAASVATRIDGNKAFPGPGTRLNLSLNLVF</sequence>
<accession>A0ABS1JU30</accession>
<gene>
    <name evidence="2" type="ORF">JI746_22000</name>
</gene>
<dbReference type="RefSeq" id="WP_201692426.1">
    <property type="nucleotide sequence ID" value="NZ_JAEQND010000013.1"/>
</dbReference>
<reference evidence="2 3" key="1">
    <citation type="journal article" date="2017" name="Int. J. Syst. Evol. Microbiol.">
        <title>Ramlibacter alkalitolerans sp. nov., alkali-tolerant bacterium isolated from soil of ginseng.</title>
        <authorList>
            <person name="Lee D.H."/>
            <person name="Cha C.J."/>
        </authorList>
    </citation>
    <scope>NUCLEOTIDE SEQUENCE [LARGE SCALE GENOMIC DNA]</scope>
    <source>
        <strain evidence="2 3">KACC 19305</strain>
    </source>
</reference>
<organism evidence="2 3">
    <name type="scientific">Ramlibacter alkalitolerans</name>
    <dbReference type="NCBI Taxonomy" id="2039631"/>
    <lineage>
        <taxon>Bacteria</taxon>
        <taxon>Pseudomonadati</taxon>
        <taxon>Pseudomonadota</taxon>
        <taxon>Betaproteobacteria</taxon>
        <taxon>Burkholderiales</taxon>
        <taxon>Comamonadaceae</taxon>
        <taxon>Ramlibacter</taxon>
    </lineage>
</organism>
<feature type="signal peptide" evidence="1">
    <location>
        <begin position="1"/>
        <end position="19"/>
    </location>
</feature>
<name>A0ABS1JU30_9BURK</name>